<dbReference type="RefSeq" id="WP_226539135.1">
    <property type="nucleotide sequence ID" value="NZ_CP129013.1"/>
</dbReference>
<evidence type="ECO:0000259" key="5">
    <source>
        <dbReference type="SMART" id="SM00849"/>
    </source>
</evidence>
<dbReference type="EMBL" id="CP129013">
    <property type="protein sequence ID" value="WLR41147.1"/>
    <property type="molecule type" value="Genomic_DNA"/>
</dbReference>
<name>A0ABY9JS03_9BACI</name>
<dbReference type="InterPro" id="IPR001279">
    <property type="entry name" value="Metallo-B-lactamas"/>
</dbReference>
<evidence type="ECO:0000256" key="1">
    <source>
        <dbReference type="ARBA" id="ARBA00007749"/>
    </source>
</evidence>
<dbReference type="CDD" id="cd07728">
    <property type="entry name" value="YtnP-like_MBL-fold"/>
    <property type="match status" value="1"/>
</dbReference>
<dbReference type="Gene3D" id="3.60.15.10">
    <property type="entry name" value="Ribonuclease Z/Hydroxyacylglutathione hydrolase-like"/>
    <property type="match status" value="1"/>
</dbReference>
<dbReference type="Proteomes" id="UP001197974">
    <property type="component" value="Chromosome"/>
</dbReference>
<dbReference type="SUPFAM" id="SSF56281">
    <property type="entry name" value="Metallo-hydrolase/oxidoreductase"/>
    <property type="match status" value="1"/>
</dbReference>
<sequence length="281" mass="32469">METLSVGQTKLTWLNGGVTHLDGGAMFGVVPKPLWSKKYPVNEKNQIELRTDPILIQKHGLNILIETGIGINKMNDKLKRNYGVTEESSVESCLKELNLSPAHIDMVIMTHMHYDHACGLSKWEKDQLVSTFPNAKIITSKVEWEEMINPNIRSVNTYWKENWQAIEGQVELFEDEIEVLQGIKVIHTGGHSDGHSIVVIHEEDEKIFHMADLMPTHAHNKPLWVLAYDDYPMTSIEQKIHWIPKGMKGRVWFTFYHDAYYRAIKWDENGEVVDKVLRKRN</sequence>
<evidence type="ECO:0000313" key="7">
    <source>
        <dbReference type="Proteomes" id="UP001197974"/>
    </source>
</evidence>
<keyword evidence="2" id="KW-0479">Metal-binding</keyword>
<evidence type="ECO:0000256" key="4">
    <source>
        <dbReference type="ARBA" id="ARBA00022833"/>
    </source>
</evidence>
<evidence type="ECO:0000256" key="2">
    <source>
        <dbReference type="ARBA" id="ARBA00022723"/>
    </source>
</evidence>
<proteinExistence type="inferred from homology"/>
<evidence type="ECO:0000256" key="3">
    <source>
        <dbReference type="ARBA" id="ARBA00022801"/>
    </source>
</evidence>
<keyword evidence="4" id="KW-0862">Zinc</keyword>
<dbReference type="InterPro" id="IPR051013">
    <property type="entry name" value="MBL_superfamily_lactonases"/>
</dbReference>
<protein>
    <submittedName>
        <fullName evidence="6">MBL fold metallo-hydrolase</fullName>
    </submittedName>
</protein>
<reference evidence="6 7" key="1">
    <citation type="submission" date="2023-06" db="EMBL/GenBank/DDBJ databases">
        <title>Five Gram-positive bacteria isolated from mangrove sediments in Shenzhen, Guangdong, China.</title>
        <authorList>
            <person name="Yu S."/>
            <person name="Zheng W."/>
            <person name="Huang Y."/>
        </authorList>
    </citation>
    <scope>NUCLEOTIDE SEQUENCE [LARGE SCALE GENOMIC DNA]</scope>
    <source>
        <strain evidence="6 7">SaN35-3</strain>
    </source>
</reference>
<keyword evidence="7" id="KW-1185">Reference proteome</keyword>
<accession>A0ABY9JS03</accession>
<dbReference type="SMART" id="SM00849">
    <property type="entry name" value="Lactamase_B"/>
    <property type="match status" value="1"/>
</dbReference>
<comment type="similarity">
    <text evidence="1">Belongs to the metallo-beta-lactamase superfamily.</text>
</comment>
<dbReference type="PANTHER" id="PTHR42978">
    <property type="entry name" value="QUORUM-QUENCHING LACTONASE YTNP-RELATED-RELATED"/>
    <property type="match status" value="1"/>
</dbReference>
<dbReference type="Pfam" id="PF00753">
    <property type="entry name" value="Lactamase_B"/>
    <property type="match status" value="1"/>
</dbReference>
<keyword evidence="3" id="KW-0378">Hydrolase</keyword>
<feature type="domain" description="Metallo-beta-lactamase" evidence="5">
    <location>
        <begin position="50"/>
        <end position="255"/>
    </location>
</feature>
<dbReference type="InterPro" id="IPR036866">
    <property type="entry name" value="RibonucZ/Hydroxyglut_hydro"/>
</dbReference>
<organism evidence="6 7">
    <name type="scientific">Bacillus carboniphilus</name>
    <dbReference type="NCBI Taxonomy" id="86663"/>
    <lineage>
        <taxon>Bacteria</taxon>
        <taxon>Bacillati</taxon>
        <taxon>Bacillota</taxon>
        <taxon>Bacilli</taxon>
        <taxon>Bacillales</taxon>
        <taxon>Bacillaceae</taxon>
        <taxon>Bacillus</taxon>
    </lineage>
</organism>
<dbReference type="PANTHER" id="PTHR42978:SF6">
    <property type="entry name" value="QUORUM-QUENCHING LACTONASE YTNP-RELATED"/>
    <property type="match status" value="1"/>
</dbReference>
<gene>
    <name evidence="6" type="ORF">LC087_09170</name>
</gene>
<evidence type="ECO:0000313" key="6">
    <source>
        <dbReference type="EMBL" id="WLR41147.1"/>
    </source>
</evidence>